<dbReference type="InterPro" id="IPR036875">
    <property type="entry name" value="Znf_CCHC_sf"/>
</dbReference>
<feature type="domain" description="CCHC-type" evidence="3">
    <location>
        <begin position="66"/>
        <end position="83"/>
    </location>
</feature>
<dbReference type="InterPro" id="IPR001878">
    <property type="entry name" value="Znf_CCHC"/>
</dbReference>
<evidence type="ECO:0000256" key="2">
    <source>
        <dbReference type="SAM" id="MobiDB-lite"/>
    </source>
</evidence>
<dbReference type="Pfam" id="PF00098">
    <property type="entry name" value="zf-CCHC"/>
    <property type="match status" value="1"/>
</dbReference>
<dbReference type="Proteomes" id="UP000697107">
    <property type="component" value="Unassembled WGS sequence"/>
</dbReference>
<dbReference type="SMART" id="SM00343">
    <property type="entry name" value="ZnF_C2HC"/>
    <property type="match status" value="1"/>
</dbReference>
<protein>
    <recommendedName>
        <fullName evidence="3">CCHC-type domain-containing protein</fullName>
    </recommendedName>
</protein>
<evidence type="ECO:0000256" key="1">
    <source>
        <dbReference type="PROSITE-ProRule" id="PRU00047"/>
    </source>
</evidence>
<feature type="region of interest" description="Disordered" evidence="2">
    <location>
        <begin position="45"/>
        <end position="69"/>
    </location>
</feature>
<name>A0A8T1FST5_9STRA</name>
<sequence length="144" mass="15872">MSSLLEVRRIIPQSVAVSRHKTSGPSDQSRGRTWRTLGSTWSSSRVISAEESETRETNMDTTSDQRKCHNCGQGGHLRRDCPEAPSQEGGFGSYNSAYCRRAFIAWLGANLASLMQLGIAIGKCQVSCMSEQMKQRGQRPAYGI</sequence>
<reference evidence="4" key="1">
    <citation type="submission" date="2018-10" db="EMBL/GenBank/DDBJ databases">
        <title>Effector identification in a new, highly contiguous assembly of the strawberry crown rot pathogen Phytophthora cactorum.</title>
        <authorList>
            <person name="Armitage A.D."/>
            <person name="Nellist C.F."/>
            <person name="Bates H."/>
            <person name="Vickerstaff R.J."/>
            <person name="Harrison R.J."/>
        </authorList>
    </citation>
    <scope>NUCLEOTIDE SEQUENCE</scope>
    <source>
        <strain evidence="4">P415</strain>
    </source>
</reference>
<evidence type="ECO:0000313" key="4">
    <source>
        <dbReference type="EMBL" id="KAG2979209.1"/>
    </source>
</evidence>
<dbReference type="PROSITE" id="PS50158">
    <property type="entry name" value="ZF_CCHC"/>
    <property type="match status" value="1"/>
</dbReference>
<keyword evidence="1" id="KW-0863">Zinc-finger</keyword>
<dbReference type="EMBL" id="RCML01000369">
    <property type="protein sequence ID" value="KAG2979209.1"/>
    <property type="molecule type" value="Genomic_DNA"/>
</dbReference>
<dbReference type="GO" id="GO:0008270">
    <property type="term" value="F:zinc ion binding"/>
    <property type="evidence" value="ECO:0007669"/>
    <property type="project" value="UniProtKB-KW"/>
</dbReference>
<dbReference type="SUPFAM" id="SSF57756">
    <property type="entry name" value="Retrovirus zinc finger-like domains"/>
    <property type="match status" value="1"/>
</dbReference>
<evidence type="ECO:0000313" key="5">
    <source>
        <dbReference type="Proteomes" id="UP000697107"/>
    </source>
</evidence>
<proteinExistence type="predicted"/>
<organism evidence="4 5">
    <name type="scientific">Phytophthora cactorum</name>
    <dbReference type="NCBI Taxonomy" id="29920"/>
    <lineage>
        <taxon>Eukaryota</taxon>
        <taxon>Sar</taxon>
        <taxon>Stramenopiles</taxon>
        <taxon>Oomycota</taxon>
        <taxon>Peronosporomycetes</taxon>
        <taxon>Peronosporales</taxon>
        <taxon>Peronosporaceae</taxon>
        <taxon>Phytophthora</taxon>
    </lineage>
</organism>
<dbReference type="AlphaFoldDB" id="A0A8T1FST5"/>
<accession>A0A8T1FST5</accession>
<comment type="caution">
    <text evidence="4">The sequence shown here is derived from an EMBL/GenBank/DDBJ whole genome shotgun (WGS) entry which is preliminary data.</text>
</comment>
<dbReference type="GO" id="GO:0003676">
    <property type="term" value="F:nucleic acid binding"/>
    <property type="evidence" value="ECO:0007669"/>
    <property type="project" value="InterPro"/>
</dbReference>
<dbReference type="Gene3D" id="4.10.60.10">
    <property type="entry name" value="Zinc finger, CCHC-type"/>
    <property type="match status" value="1"/>
</dbReference>
<evidence type="ECO:0000259" key="3">
    <source>
        <dbReference type="PROSITE" id="PS50158"/>
    </source>
</evidence>
<keyword evidence="1" id="KW-0862">Zinc</keyword>
<keyword evidence="1" id="KW-0479">Metal-binding</keyword>
<feature type="compositionally biased region" description="Basic and acidic residues" evidence="2">
    <location>
        <begin position="52"/>
        <end position="67"/>
    </location>
</feature>
<gene>
    <name evidence="4" type="ORF">PC118_g11865</name>
</gene>